<dbReference type="PANTHER" id="PTHR42988:SF2">
    <property type="entry name" value="CYCLIC NUCLEOTIDE PHOSPHODIESTERASE CBUA0032-RELATED"/>
    <property type="match status" value="1"/>
</dbReference>
<proteinExistence type="inferred from homology"/>
<dbReference type="Pfam" id="PF00149">
    <property type="entry name" value="Metallophos"/>
    <property type="match status" value="1"/>
</dbReference>
<reference evidence="6 7" key="1">
    <citation type="submission" date="2015-03" db="EMBL/GenBank/DDBJ databases">
        <authorList>
            <person name="Hassan Y.I."/>
            <person name="Lepp D."/>
            <person name="Zhou T."/>
        </authorList>
    </citation>
    <scope>NUCLEOTIDE SEQUENCE [LARGE SCALE GENOMIC DNA]</scope>
    <source>
        <strain evidence="6 7">GH2-10</strain>
    </source>
</reference>
<dbReference type="OrthoDB" id="9794568at2"/>
<dbReference type="InterPro" id="IPR050884">
    <property type="entry name" value="CNP_phosphodiesterase-III"/>
</dbReference>
<keyword evidence="2" id="KW-0378">Hydrolase</keyword>
<comment type="caution">
    <text evidence="6">The sequence shown here is derived from an EMBL/GenBank/DDBJ whole genome shotgun (WGS) entry which is preliminary data.</text>
</comment>
<name>A0A0F5LDC6_9HYPH</name>
<accession>A0A0F5LDC6</accession>
<dbReference type="InterPro" id="IPR004843">
    <property type="entry name" value="Calcineurin-like_PHP"/>
</dbReference>
<dbReference type="PANTHER" id="PTHR42988">
    <property type="entry name" value="PHOSPHOHYDROLASE"/>
    <property type="match status" value="1"/>
</dbReference>
<dbReference type="AlphaFoldDB" id="A0A0F5LDC6"/>
<dbReference type="Gene3D" id="3.60.21.10">
    <property type="match status" value="1"/>
</dbReference>
<organism evidence="6 7">
    <name type="scientific">Devosia soli</name>
    <dbReference type="NCBI Taxonomy" id="361041"/>
    <lineage>
        <taxon>Bacteria</taxon>
        <taxon>Pseudomonadati</taxon>
        <taxon>Pseudomonadota</taxon>
        <taxon>Alphaproteobacteria</taxon>
        <taxon>Hyphomicrobiales</taxon>
        <taxon>Devosiaceae</taxon>
        <taxon>Devosia</taxon>
    </lineage>
</organism>
<evidence type="ECO:0000256" key="1">
    <source>
        <dbReference type="ARBA" id="ARBA00022723"/>
    </source>
</evidence>
<keyword evidence="1" id="KW-0479">Metal-binding</keyword>
<evidence type="ECO:0000256" key="4">
    <source>
        <dbReference type="ARBA" id="ARBA00025742"/>
    </source>
</evidence>
<gene>
    <name evidence="6" type="ORF">VW35_07130</name>
</gene>
<dbReference type="PATRIC" id="fig|361041.3.peg.754"/>
<dbReference type="EMBL" id="LAJG01000014">
    <property type="protein sequence ID" value="KKB80189.1"/>
    <property type="molecule type" value="Genomic_DNA"/>
</dbReference>
<protein>
    <recommendedName>
        <fullName evidence="5">Calcineurin-like phosphoesterase domain-containing protein</fullName>
    </recommendedName>
</protein>
<dbReference type="Proteomes" id="UP000033514">
    <property type="component" value="Unassembled WGS sequence"/>
</dbReference>
<evidence type="ECO:0000313" key="7">
    <source>
        <dbReference type="Proteomes" id="UP000033514"/>
    </source>
</evidence>
<dbReference type="InterPro" id="IPR029052">
    <property type="entry name" value="Metallo-depent_PP-like"/>
</dbReference>
<feature type="domain" description="Calcineurin-like phosphoesterase" evidence="5">
    <location>
        <begin position="3"/>
        <end position="224"/>
    </location>
</feature>
<keyword evidence="7" id="KW-1185">Reference proteome</keyword>
<dbReference type="RefSeq" id="WP_046142253.1">
    <property type="nucleotide sequence ID" value="NZ_LAJG01000014.1"/>
</dbReference>
<dbReference type="STRING" id="361041.VW35_07130"/>
<dbReference type="SUPFAM" id="SSF56300">
    <property type="entry name" value="Metallo-dependent phosphatases"/>
    <property type="match status" value="1"/>
</dbReference>
<dbReference type="GO" id="GO:0016787">
    <property type="term" value="F:hydrolase activity"/>
    <property type="evidence" value="ECO:0007669"/>
    <property type="project" value="UniProtKB-KW"/>
</dbReference>
<sequence>MITLAHISDLHLAPLPQVAFSDLVGKRLTGYLNWKLKRHGELNTETLTRLVAHMREQNADFTAVTGDLVNLALPAEVERAGEWLKLLGESDRIAVCPGNHDAYVPGALDLAVDNWGDYLKGETLEGETFPFVRRVGDLAIVSCSSAVPTPPFLAVGKFEEKQAARLDRMLQILGDAGYFRVVLIHHPPNAELQHPSFGLKGHRIFRKVIANRGAELVLHGHTHRSSIHHIPGKDHEVPVIGVAAASSAQGGTLDDPARYNLFRIEKVGNGWSCTMREYGFQRIGTDIVMRMQMRIY</sequence>
<keyword evidence="3" id="KW-0408">Iron</keyword>
<dbReference type="GO" id="GO:0046872">
    <property type="term" value="F:metal ion binding"/>
    <property type="evidence" value="ECO:0007669"/>
    <property type="project" value="UniProtKB-KW"/>
</dbReference>
<evidence type="ECO:0000313" key="6">
    <source>
        <dbReference type="EMBL" id="KKB80189.1"/>
    </source>
</evidence>
<evidence type="ECO:0000256" key="2">
    <source>
        <dbReference type="ARBA" id="ARBA00022801"/>
    </source>
</evidence>
<evidence type="ECO:0000256" key="3">
    <source>
        <dbReference type="ARBA" id="ARBA00023004"/>
    </source>
</evidence>
<comment type="similarity">
    <text evidence="4">Belongs to the cyclic nucleotide phosphodiesterase class-III family.</text>
</comment>
<evidence type="ECO:0000259" key="5">
    <source>
        <dbReference type="Pfam" id="PF00149"/>
    </source>
</evidence>